<proteinExistence type="predicted"/>
<keyword evidence="4" id="KW-1185">Reference proteome</keyword>
<evidence type="ECO:0008006" key="5">
    <source>
        <dbReference type="Google" id="ProtNLM"/>
    </source>
</evidence>
<dbReference type="PANTHER" id="PTHR31084:SF0">
    <property type="entry name" value="ALPHA-L-FUCOSIDASE 2"/>
    <property type="match status" value="1"/>
</dbReference>
<gene>
    <name evidence="3" type="ORF">FPE01S_03_05750</name>
</gene>
<evidence type="ECO:0000313" key="4">
    <source>
        <dbReference type="Proteomes" id="UP000033121"/>
    </source>
</evidence>
<evidence type="ECO:0000259" key="2">
    <source>
        <dbReference type="Pfam" id="PF22124"/>
    </source>
</evidence>
<dbReference type="STRING" id="1220578.FPE01S_03_05750"/>
<dbReference type="PANTHER" id="PTHR31084">
    <property type="entry name" value="ALPHA-L-FUCOSIDASE 2"/>
    <property type="match status" value="1"/>
</dbReference>
<dbReference type="InterPro" id="IPR054363">
    <property type="entry name" value="GH95_cat"/>
</dbReference>
<dbReference type="GO" id="GO:0005975">
    <property type="term" value="P:carbohydrate metabolic process"/>
    <property type="evidence" value="ECO:0007669"/>
    <property type="project" value="InterPro"/>
</dbReference>
<sequence>MSTCYRYSYCCLFLIWFVTGVFAQKKKDTFLPPYKGIFTRPAKLIPTAFTPDAPIAGNGDLGIVVGGTPAKQCIYIAKNDFWKAKTGYPEGGLCLPGGLNISIPELDGATYYAEQVIANGNINVTCKKGDLTYKLNLFVPAGSNKVILEMSVTGKPCAVTLGIWSQTGFDSRNESGERDGISYTMRHFDSPELDWPSHVALAVHPIGSTGNYFTLKPSTKVIVVVGASTNHEQSDYLGAAIASVKHASPSVVAGLRKSNDQWWRTFWNQSHVELGDTLLEKYYYGAQYLLASCSRNSNFPPGLCGNSITADAVSAWQGDYHANYNYQAPWWASFSSNHVELTDGYDNPVLAYMQKAQVHAKELMHCRGVYYPVGIGPKGFASSMYPLTEEKMMKNYGIKDLNLEGGLMFCGQRSNAAFLTVNMFQRFYHTYDREYAMKVYPFIREVADFWEDYLKYENGQYNDYNDNFWEVGPWTDNWRLDMQSGDTNNTNTLGLLKMFYKGILEMSAFLQVDQDKRAKWEHIQQHLYPVPLAVSNGMTRVKAAERGTSSGSEGRTKPGFGRVSAYAWVFPSDITGVRSTPEFAEILRKEIGRWDSLPGGDATWNNLGNGFETYFTTAIRVGYDPEAVITKLKERIAKTALPNFWVQQSGGLTETLSAVPSCINEMLLQSYEGMIRVFPAWPGENARFHHLRTYGAFLVSSEKQAGTVRQVTINSEKGRPCSVENPWNTALSVTEDGKPLIATVNGNVYTFPTKAGSTYQLTAKLTATQARGLHASK</sequence>
<dbReference type="SUPFAM" id="SSF48208">
    <property type="entry name" value="Six-hairpin glycosidases"/>
    <property type="match status" value="1"/>
</dbReference>
<protein>
    <recommendedName>
        <fullName evidence="5">DUF5703 domain-containing protein</fullName>
    </recommendedName>
</protein>
<reference evidence="3 4" key="1">
    <citation type="submission" date="2015-04" db="EMBL/GenBank/DDBJ databases">
        <title>Whole genome shotgun sequence of Flavihumibacter petaseus NBRC 106054.</title>
        <authorList>
            <person name="Miyazawa S."/>
            <person name="Hosoyama A."/>
            <person name="Hashimoto M."/>
            <person name="Noguchi M."/>
            <person name="Tsuchikane K."/>
            <person name="Ohji S."/>
            <person name="Yamazoe A."/>
            <person name="Ichikawa N."/>
            <person name="Kimura A."/>
            <person name="Fujita N."/>
        </authorList>
    </citation>
    <scope>NUCLEOTIDE SEQUENCE [LARGE SCALE GENOMIC DNA]</scope>
    <source>
        <strain evidence="3 4">NBRC 106054</strain>
    </source>
</reference>
<dbReference type="InterPro" id="IPR008928">
    <property type="entry name" value="6-hairpin_glycosidase_sf"/>
</dbReference>
<dbReference type="Proteomes" id="UP000033121">
    <property type="component" value="Unassembled WGS sequence"/>
</dbReference>
<dbReference type="EMBL" id="BBWV01000003">
    <property type="protein sequence ID" value="GAO44537.1"/>
    <property type="molecule type" value="Genomic_DNA"/>
</dbReference>
<dbReference type="InterPro" id="IPR049053">
    <property type="entry name" value="AFCA-like_C"/>
</dbReference>
<dbReference type="InterPro" id="IPR012341">
    <property type="entry name" value="6hp_glycosidase-like_sf"/>
</dbReference>
<feature type="domain" description="Glycosyl hydrolase family 95 catalytic" evidence="2">
    <location>
        <begin position="276"/>
        <end position="590"/>
    </location>
</feature>
<dbReference type="RefSeq" id="WP_052955993.1">
    <property type="nucleotide sequence ID" value="NZ_BBWV01000003.1"/>
</dbReference>
<dbReference type="Gene3D" id="1.50.10.10">
    <property type="match status" value="1"/>
</dbReference>
<accession>A0A0E9N3I3</accession>
<dbReference type="Pfam" id="PF21307">
    <property type="entry name" value="Glyco_hydro_95_C"/>
    <property type="match status" value="1"/>
</dbReference>
<dbReference type="OrthoDB" id="9768507at2"/>
<organism evidence="3 4">
    <name type="scientific">Flavihumibacter petaseus NBRC 106054</name>
    <dbReference type="NCBI Taxonomy" id="1220578"/>
    <lineage>
        <taxon>Bacteria</taxon>
        <taxon>Pseudomonadati</taxon>
        <taxon>Bacteroidota</taxon>
        <taxon>Chitinophagia</taxon>
        <taxon>Chitinophagales</taxon>
        <taxon>Chitinophagaceae</taxon>
        <taxon>Flavihumibacter</taxon>
    </lineage>
</organism>
<feature type="domain" description="Alpha fucosidase A-like C-terminal" evidence="1">
    <location>
        <begin position="669"/>
        <end position="761"/>
    </location>
</feature>
<dbReference type="GO" id="GO:0004560">
    <property type="term" value="F:alpha-L-fucosidase activity"/>
    <property type="evidence" value="ECO:0007669"/>
    <property type="project" value="TreeGrafter"/>
</dbReference>
<dbReference type="Pfam" id="PF22124">
    <property type="entry name" value="Glyco_hydro_95_cat"/>
    <property type="match status" value="1"/>
</dbReference>
<dbReference type="AlphaFoldDB" id="A0A0E9N3I3"/>
<evidence type="ECO:0000259" key="1">
    <source>
        <dbReference type="Pfam" id="PF21307"/>
    </source>
</evidence>
<comment type="caution">
    <text evidence="3">The sequence shown here is derived from an EMBL/GenBank/DDBJ whole genome shotgun (WGS) entry which is preliminary data.</text>
</comment>
<name>A0A0E9N3I3_9BACT</name>
<evidence type="ECO:0000313" key="3">
    <source>
        <dbReference type="EMBL" id="GAO44537.1"/>
    </source>
</evidence>